<dbReference type="Pfam" id="PF02361">
    <property type="entry name" value="CbiQ"/>
    <property type="match status" value="1"/>
</dbReference>
<dbReference type="EMBL" id="JAUSSU010000014">
    <property type="protein sequence ID" value="MDQ0115973.1"/>
    <property type="molecule type" value="Genomic_DNA"/>
</dbReference>
<dbReference type="InterPro" id="IPR015856">
    <property type="entry name" value="ABC_transpr_CbiO/EcfA_su"/>
</dbReference>
<comment type="similarity">
    <text evidence="3">Belongs to the ABC transporter superfamily.</text>
</comment>
<comment type="subcellular location">
    <subcellularLocation>
        <location evidence="2">Cell membrane</location>
        <topology evidence="2">Multi-pass membrane protein</topology>
    </subcellularLocation>
    <subcellularLocation>
        <location evidence="1">Cell membrane</location>
        <topology evidence="1">Peripheral membrane protein</topology>
    </subcellularLocation>
</comment>
<dbReference type="Proteomes" id="UP001229346">
    <property type="component" value="Unassembled WGS sequence"/>
</dbReference>
<organism evidence="15 16">
    <name type="scientific">Paenibacillus harenae</name>
    <dbReference type="NCBI Taxonomy" id="306543"/>
    <lineage>
        <taxon>Bacteria</taxon>
        <taxon>Bacillati</taxon>
        <taxon>Bacillota</taxon>
        <taxon>Bacilli</taxon>
        <taxon>Bacillales</taxon>
        <taxon>Paenibacillaceae</taxon>
        <taxon>Paenibacillus</taxon>
    </lineage>
</organism>
<dbReference type="PROSITE" id="PS50893">
    <property type="entry name" value="ABC_TRANSPORTER_2"/>
    <property type="match status" value="1"/>
</dbReference>
<dbReference type="SMART" id="SM00382">
    <property type="entry name" value="AAA"/>
    <property type="match status" value="1"/>
</dbReference>
<feature type="transmembrane region" description="Helical" evidence="13">
    <location>
        <begin position="139"/>
        <end position="160"/>
    </location>
</feature>
<evidence type="ECO:0000256" key="3">
    <source>
        <dbReference type="ARBA" id="ARBA00005417"/>
    </source>
</evidence>
<evidence type="ECO:0000256" key="12">
    <source>
        <dbReference type="ARBA" id="ARBA00025157"/>
    </source>
</evidence>
<evidence type="ECO:0000259" key="14">
    <source>
        <dbReference type="PROSITE" id="PS50893"/>
    </source>
</evidence>
<protein>
    <submittedName>
        <fullName evidence="15">Cobalt ECF transporter T component CbiQ</fullName>
    </submittedName>
</protein>
<dbReference type="PANTHER" id="PTHR43553:SF24">
    <property type="entry name" value="ENERGY-COUPLING FACTOR TRANSPORTER ATP-BINDING PROTEIN ECFA1"/>
    <property type="match status" value="1"/>
</dbReference>
<feature type="domain" description="ABC transporter" evidence="14">
    <location>
        <begin position="257"/>
        <end position="489"/>
    </location>
</feature>
<evidence type="ECO:0000313" key="15">
    <source>
        <dbReference type="EMBL" id="MDQ0115973.1"/>
    </source>
</evidence>
<comment type="caution">
    <text evidence="15">The sequence shown here is derived from an EMBL/GenBank/DDBJ whole genome shotgun (WGS) entry which is preliminary data.</text>
</comment>
<keyword evidence="10 13" id="KW-1133">Transmembrane helix</keyword>
<feature type="transmembrane region" description="Helical" evidence="13">
    <location>
        <begin position="45"/>
        <end position="63"/>
    </location>
</feature>
<keyword evidence="6 13" id="KW-0812">Transmembrane</keyword>
<proteinExistence type="inferred from homology"/>
<gene>
    <name evidence="15" type="ORF">J2T15_005448</name>
</gene>
<evidence type="ECO:0000256" key="9">
    <source>
        <dbReference type="ARBA" id="ARBA00022967"/>
    </source>
</evidence>
<keyword evidence="16" id="KW-1185">Reference proteome</keyword>
<keyword evidence="7" id="KW-0547">Nucleotide-binding</keyword>
<feature type="transmembrane region" description="Helical" evidence="13">
    <location>
        <begin position="108"/>
        <end position="127"/>
    </location>
</feature>
<name>A0ABT9UAC7_PAEHA</name>
<evidence type="ECO:0000256" key="1">
    <source>
        <dbReference type="ARBA" id="ARBA00004202"/>
    </source>
</evidence>
<reference evidence="15 16" key="1">
    <citation type="submission" date="2023-07" db="EMBL/GenBank/DDBJ databases">
        <title>Sorghum-associated microbial communities from plants grown in Nebraska, USA.</title>
        <authorList>
            <person name="Schachtman D."/>
        </authorList>
    </citation>
    <scope>NUCLEOTIDE SEQUENCE [LARGE SCALE GENOMIC DNA]</scope>
    <source>
        <strain evidence="15 16">CC482</strain>
    </source>
</reference>
<evidence type="ECO:0000256" key="11">
    <source>
        <dbReference type="ARBA" id="ARBA00023136"/>
    </source>
</evidence>
<dbReference type="InterPro" id="IPR027417">
    <property type="entry name" value="P-loop_NTPase"/>
</dbReference>
<evidence type="ECO:0000256" key="8">
    <source>
        <dbReference type="ARBA" id="ARBA00022840"/>
    </source>
</evidence>
<accession>A0ABT9UAC7</accession>
<evidence type="ECO:0000256" key="2">
    <source>
        <dbReference type="ARBA" id="ARBA00004651"/>
    </source>
</evidence>
<dbReference type="CDD" id="cd03225">
    <property type="entry name" value="ABC_cobalt_CbiO_domain1"/>
    <property type="match status" value="1"/>
</dbReference>
<evidence type="ECO:0000256" key="5">
    <source>
        <dbReference type="ARBA" id="ARBA00022475"/>
    </source>
</evidence>
<dbReference type="InterPro" id="IPR003593">
    <property type="entry name" value="AAA+_ATPase"/>
</dbReference>
<evidence type="ECO:0000256" key="7">
    <source>
        <dbReference type="ARBA" id="ARBA00022741"/>
    </source>
</evidence>
<sequence>MHSHMEMEKGGSRAGQPALRQAKRRLLTVIGLLVVVVLFKHPAALFGAAGCFLFGLLWAGVSLRTILKRLLLIVPFGLGAVVFIPFQSEGTPIFTIFGLTASAEGVSQAEIILLKIVCANLLITYMGATTPQFLLIKSLRAVGIPAVLIEIISLMLRYFYLLKAEAQSMVKAQRSRGLVLDGWLWSRRTYKRFGELLGVLFLRSQGRSERIYNSIMARGGFAGHSPEPGGENGVDEHHARERGSLGMLERGDKEAAIEVLGVSYRYGATQALHNVSFRIGQGEKVALMGPNGAGKSTLISLLNGLEQPSEGEVRLLGESLAEVGAKRLRSRIGVVFQDPDDQIFSTSVEEDVAFGPGNMGLNEEQTRQRVEKALSAVNMLEYRGRSPFELSYGQKRRVAIAGVLAMEPDIIVLDEPMAFLDPKSRDGLQELLESMHETGITLIVATHDVDFAAEWAGRVLLLKDGGLLAEGTTDLLFDDSLLSKADLHLPRLARPFRMLQATGGVKPKTVLEAAQQIWKLMTKGEQQASSCLSGEDKTALQQDLRK</sequence>
<keyword evidence="11 13" id="KW-0472">Membrane</keyword>
<evidence type="ECO:0000256" key="6">
    <source>
        <dbReference type="ARBA" id="ARBA00022692"/>
    </source>
</evidence>
<dbReference type="InterPro" id="IPR003339">
    <property type="entry name" value="ABC/ECF_trnsptr_transmembrane"/>
</dbReference>
<keyword evidence="9" id="KW-1278">Translocase</keyword>
<dbReference type="RefSeq" id="WP_307207977.1">
    <property type="nucleotide sequence ID" value="NZ_JAUSSU010000014.1"/>
</dbReference>
<evidence type="ECO:0000256" key="13">
    <source>
        <dbReference type="SAM" id="Phobius"/>
    </source>
</evidence>
<keyword evidence="5" id="KW-1003">Cell membrane</keyword>
<keyword evidence="8" id="KW-0067">ATP-binding</keyword>
<dbReference type="NCBIfam" id="TIGR02454">
    <property type="entry name" value="ECF_T_CbiQ"/>
    <property type="match status" value="1"/>
</dbReference>
<dbReference type="CDD" id="cd16914">
    <property type="entry name" value="EcfT"/>
    <property type="match status" value="1"/>
</dbReference>
<evidence type="ECO:0000256" key="10">
    <source>
        <dbReference type="ARBA" id="ARBA00022989"/>
    </source>
</evidence>
<dbReference type="InterPro" id="IPR003439">
    <property type="entry name" value="ABC_transporter-like_ATP-bd"/>
</dbReference>
<evidence type="ECO:0000313" key="16">
    <source>
        <dbReference type="Proteomes" id="UP001229346"/>
    </source>
</evidence>
<dbReference type="InterPro" id="IPR012809">
    <property type="entry name" value="ECF_CbiQ"/>
</dbReference>
<dbReference type="SUPFAM" id="SSF52540">
    <property type="entry name" value="P-loop containing nucleoside triphosphate hydrolases"/>
    <property type="match status" value="1"/>
</dbReference>
<evidence type="ECO:0000256" key="4">
    <source>
        <dbReference type="ARBA" id="ARBA00022448"/>
    </source>
</evidence>
<dbReference type="PANTHER" id="PTHR43553">
    <property type="entry name" value="HEAVY METAL TRANSPORTER"/>
    <property type="match status" value="1"/>
</dbReference>
<feature type="transmembrane region" description="Helical" evidence="13">
    <location>
        <begin position="70"/>
        <end position="88"/>
    </location>
</feature>
<dbReference type="Pfam" id="PF00005">
    <property type="entry name" value="ABC_tran"/>
    <property type="match status" value="1"/>
</dbReference>
<dbReference type="InterPro" id="IPR017871">
    <property type="entry name" value="ABC_transporter-like_CS"/>
</dbReference>
<dbReference type="InterPro" id="IPR005876">
    <property type="entry name" value="Co_trans_ATP-bd"/>
</dbReference>
<dbReference type="Gene3D" id="3.40.50.300">
    <property type="entry name" value="P-loop containing nucleotide triphosphate hydrolases"/>
    <property type="match status" value="1"/>
</dbReference>
<dbReference type="NCBIfam" id="TIGR01166">
    <property type="entry name" value="cbiO"/>
    <property type="match status" value="1"/>
</dbReference>
<keyword evidence="4" id="KW-0813">Transport</keyword>
<dbReference type="PROSITE" id="PS00211">
    <property type="entry name" value="ABC_TRANSPORTER_1"/>
    <property type="match status" value="1"/>
</dbReference>
<comment type="function">
    <text evidence="12">Probably part of an ABC transporter complex. Responsible for energy coupling to the transport system.</text>
</comment>
<dbReference type="InterPro" id="IPR050095">
    <property type="entry name" value="ECF_ABC_transporter_ATP-bd"/>
</dbReference>